<evidence type="ECO:0008006" key="3">
    <source>
        <dbReference type="Google" id="ProtNLM"/>
    </source>
</evidence>
<sequence length="104" mass="11523">MSKSANYLISGVWKDSNDNITHVMLHPVNDGDSFNMGIKTSEEDTIGLLKKANIIKTVVWGYPGWSIKSKVTYVQSAGKEYLRSDANATTKDNLDNLISMKAIK</sequence>
<dbReference type="InterPro" id="IPR024997">
    <property type="entry name" value="DUF3892"/>
</dbReference>
<evidence type="ECO:0000313" key="2">
    <source>
        <dbReference type="Proteomes" id="UP000214684"/>
    </source>
</evidence>
<reference evidence="1 2" key="1">
    <citation type="submission" date="2016-11" db="EMBL/GenBank/DDBJ databases">
        <title>Whole genomes of Flavobacteriaceae.</title>
        <authorList>
            <person name="Stine C."/>
            <person name="Li C."/>
            <person name="Tadesse D."/>
        </authorList>
    </citation>
    <scope>NUCLEOTIDE SEQUENCE [LARGE SCALE GENOMIC DNA]</scope>
    <source>
        <strain evidence="1 2">DSM 24704</strain>
    </source>
</reference>
<evidence type="ECO:0000313" key="1">
    <source>
        <dbReference type="EMBL" id="OXG08615.1"/>
    </source>
</evidence>
<organism evidence="1 2">
    <name type="scientific">Flavobacterium araucananum</name>
    <dbReference type="NCBI Taxonomy" id="946678"/>
    <lineage>
        <taxon>Bacteria</taxon>
        <taxon>Pseudomonadati</taxon>
        <taxon>Bacteroidota</taxon>
        <taxon>Flavobacteriia</taxon>
        <taxon>Flavobacteriales</taxon>
        <taxon>Flavobacteriaceae</taxon>
        <taxon>Flavobacterium</taxon>
    </lineage>
</organism>
<name>A0A227PHU2_9FLAO</name>
<dbReference type="RefSeq" id="WP_089478283.1">
    <property type="nucleotide sequence ID" value="NZ_MUGS01000005.1"/>
</dbReference>
<comment type="caution">
    <text evidence="1">The sequence shown here is derived from an EMBL/GenBank/DDBJ whole genome shotgun (WGS) entry which is preliminary data.</text>
</comment>
<dbReference type="Pfam" id="PF13031">
    <property type="entry name" value="DUF3892"/>
    <property type="match status" value="1"/>
</dbReference>
<dbReference type="Proteomes" id="UP000214684">
    <property type="component" value="Unassembled WGS sequence"/>
</dbReference>
<gene>
    <name evidence="1" type="ORF">B0A64_04090</name>
</gene>
<accession>A0A227PHU2</accession>
<protein>
    <recommendedName>
        <fullName evidence="3">DUF3892 domain-containing protein</fullName>
    </recommendedName>
</protein>
<dbReference type="OrthoDB" id="1442704at2"/>
<keyword evidence="2" id="KW-1185">Reference proteome</keyword>
<proteinExistence type="predicted"/>
<dbReference type="EMBL" id="MUGS01000005">
    <property type="protein sequence ID" value="OXG08615.1"/>
    <property type="molecule type" value="Genomic_DNA"/>
</dbReference>
<dbReference type="AlphaFoldDB" id="A0A227PHU2"/>